<protein>
    <recommendedName>
        <fullName evidence="3">Glycolipid-binding domain-containing protein</fullName>
    </recommendedName>
</protein>
<accession>A0A3N4M529</accession>
<evidence type="ECO:0008006" key="3">
    <source>
        <dbReference type="Google" id="ProtNLM"/>
    </source>
</evidence>
<name>A0A3N4M529_9BACT</name>
<dbReference type="AlphaFoldDB" id="A0A3N4M529"/>
<dbReference type="OrthoDB" id="9814791at2"/>
<dbReference type="SUPFAM" id="SSF159275">
    <property type="entry name" value="PA1994-like"/>
    <property type="match status" value="1"/>
</dbReference>
<sequence length="184" mass="21235">MKKQIVWKGLDMQAMEYCNVEITDTDIRIDGSIVGFGDDTPFSVTYDIITDRNWEVTALEMAVERSGDCAWISIQRDPDGKWTQSGHARPEWFECIDIDISLTPFTNTLPIRRLDLPLNERTEIQVLYINVLDNEIKPLSQWYTRLSEDKYLFEGVVKDFKAEITVDEDGLVTDYPGLFTRVNA</sequence>
<dbReference type="InterPro" id="IPR009467">
    <property type="entry name" value="Glycolipid-bd_prot_put"/>
</dbReference>
<dbReference type="EMBL" id="RMBX01000020">
    <property type="protein sequence ID" value="RPD38015.1"/>
    <property type="molecule type" value="Genomic_DNA"/>
</dbReference>
<dbReference type="Proteomes" id="UP000279089">
    <property type="component" value="Unassembled WGS sequence"/>
</dbReference>
<proteinExistence type="predicted"/>
<comment type="caution">
    <text evidence="1">The sequence shown here is derived from an EMBL/GenBank/DDBJ whole genome shotgun (WGS) entry which is preliminary data.</text>
</comment>
<organism evidence="1 2">
    <name type="scientific">Chitinophaga barathri</name>
    <dbReference type="NCBI Taxonomy" id="1647451"/>
    <lineage>
        <taxon>Bacteria</taxon>
        <taxon>Pseudomonadati</taxon>
        <taxon>Bacteroidota</taxon>
        <taxon>Chitinophagia</taxon>
        <taxon>Chitinophagales</taxon>
        <taxon>Chitinophagaceae</taxon>
        <taxon>Chitinophaga</taxon>
    </lineage>
</organism>
<keyword evidence="2" id="KW-1185">Reference proteome</keyword>
<gene>
    <name evidence="1" type="ORF">EG028_27285</name>
</gene>
<dbReference type="Pfam" id="PF06475">
    <property type="entry name" value="Glycolipid_bind"/>
    <property type="match status" value="1"/>
</dbReference>
<evidence type="ECO:0000313" key="1">
    <source>
        <dbReference type="EMBL" id="RPD38015.1"/>
    </source>
</evidence>
<reference evidence="2" key="1">
    <citation type="submission" date="2018-11" db="EMBL/GenBank/DDBJ databases">
        <title>Chitinophaga lutea sp.nov., isolate from arsenic contaminated soil.</title>
        <authorList>
            <person name="Zong Y."/>
        </authorList>
    </citation>
    <scope>NUCLEOTIDE SEQUENCE [LARGE SCALE GENOMIC DNA]</scope>
    <source>
        <strain evidence="2">YLT18</strain>
    </source>
</reference>
<evidence type="ECO:0000313" key="2">
    <source>
        <dbReference type="Proteomes" id="UP000279089"/>
    </source>
</evidence>
<dbReference type="RefSeq" id="WP_120519391.1">
    <property type="nucleotide sequence ID" value="NZ_QXZY01000019.1"/>
</dbReference>